<evidence type="ECO:0000256" key="3">
    <source>
        <dbReference type="ARBA" id="ARBA00022630"/>
    </source>
</evidence>
<dbReference type="OrthoDB" id="246701at2"/>
<dbReference type="EMBL" id="SJPM01000002">
    <property type="protein sequence ID" value="TWU01913.1"/>
    <property type="molecule type" value="Genomic_DNA"/>
</dbReference>
<comment type="catalytic activity">
    <reaction evidence="8">
        <text>a D-alpha-amino acid + O2 + H2O = a 2-oxocarboxylate + H2O2 + NH4(+)</text>
        <dbReference type="Rhea" id="RHEA:21816"/>
        <dbReference type="ChEBI" id="CHEBI:15377"/>
        <dbReference type="ChEBI" id="CHEBI:15379"/>
        <dbReference type="ChEBI" id="CHEBI:16240"/>
        <dbReference type="ChEBI" id="CHEBI:28938"/>
        <dbReference type="ChEBI" id="CHEBI:35179"/>
        <dbReference type="ChEBI" id="CHEBI:59871"/>
        <dbReference type="EC" id="1.4.3.3"/>
    </reaction>
    <physiologicalReaction direction="left-to-right" evidence="8">
        <dbReference type="Rhea" id="RHEA:21817"/>
    </physiologicalReaction>
</comment>
<keyword evidence="3" id="KW-0285">Flavoprotein</keyword>
<dbReference type="RefSeq" id="WP_146577120.1">
    <property type="nucleotide sequence ID" value="NZ_SJPM01000002.1"/>
</dbReference>
<evidence type="ECO:0000256" key="4">
    <source>
        <dbReference type="ARBA" id="ARBA00022827"/>
    </source>
</evidence>
<keyword evidence="4" id="KW-0274">FAD</keyword>
<dbReference type="InterPro" id="IPR006076">
    <property type="entry name" value="FAD-dep_OxRdtase"/>
</dbReference>
<comment type="similarity">
    <text evidence="2">Belongs to the DAMOX/DASOX family.</text>
</comment>
<sequence>MNIAVIGGGVIGLSVAHRLVGFGCKVTLYSPQPIEHITSSVAAAYWGPVWIGEYDRQWAVDTLAEFQRLAALDVPGISEVEFDKWMTDDAVEALSLTTDQTHWWRDLPGIDFRIEPFPSRTKLHVDGADIAFTHRIRFRSIVARMPDYLRWLESELVSSGRVAIERRRIKSLDQSWDGFDYVVNCTGAAAKSLCADDPSTASMRLVAGHAVLVHAPGIRVARLFAGGPLVGRPVYVVPRAGSVSDVLVGGTAIEVNEPIDFREPITFQLDDQCAAVISRARQYVPGLEAVAEQARLVGLRPIRDAVRIERDSKRCNVVHCYGHGGSGMTLSWGSADRVCEIIDLVSSIT</sequence>
<comment type="caution">
    <text evidence="10">The sequence shown here is derived from an EMBL/GenBank/DDBJ whole genome shotgun (WGS) entry which is preliminary data.</text>
</comment>
<dbReference type="Pfam" id="PF01266">
    <property type="entry name" value="DAO"/>
    <property type="match status" value="1"/>
</dbReference>
<evidence type="ECO:0000256" key="6">
    <source>
        <dbReference type="ARBA" id="ARBA00039101"/>
    </source>
</evidence>
<evidence type="ECO:0000256" key="7">
    <source>
        <dbReference type="ARBA" id="ARBA00039751"/>
    </source>
</evidence>
<evidence type="ECO:0000313" key="11">
    <source>
        <dbReference type="Proteomes" id="UP000316213"/>
    </source>
</evidence>
<evidence type="ECO:0000256" key="5">
    <source>
        <dbReference type="ARBA" id="ARBA00023002"/>
    </source>
</evidence>
<dbReference type="GO" id="GO:0003884">
    <property type="term" value="F:D-amino-acid oxidase activity"/>
    <property type="evidence" value="ECO:0007669"/>
    <property type="project" value="UniProtKB-EC"/>
</dbReference>
<gene>
    <name evidence="10" type="ORF">Pla100_16490</name>
</gene>
<dbReference type="PANTHER" id="PTHR11530">
    <property type="entry name" value="D-AMINO ACID OXIDASE"/>
    <property type="match status" value="1"/>
</dbReference>
<comment type="cofactor">
    <cofactor evidence="1">
        <name>FAD</name>
        <dbReference type="ChEBI" id="CHEBI:57692"/>
    </cofactor>
</comment>
<dbReference type="PANTHER" id="PTHR11530:SF11">
    <property type="entry name" value="D-ASPARTATE OXIDASE"/>
    <property type="match status" value="1"/>
</dbReference>
<name>A0A5C6API0_9BACT</name>
<dbReference type="GO" id="GO:0071949">
    <property type="term" value="F:FAD binding"/>
    <property type="evidence" value="ECO:0007669"/>
    <property type="project" value="InterPro"/>
</dbReference>
<dbReference type="EC" id="1.4.3.3" evidence="6"/>
<keyword evidence="5" id="KW-0560">Oxidoreductase</keyword>
<dbReference type="Proteomes" id="UP000316213">
    <property type="component" value="Unassembled WGS sequence"/>
</dbReference>
<dbReference type="GO" id="GO:0005737">
    <property type="term" value="C:cytoplasm"/>
    <property type="evidence" value="ECO:0007669"/>
    <property type="project" value="TreeGrafter"/>
</dbReference>
<evidence type="ECO:0000256" key="2">
    <source>
        <dbReference type="ARBA" id="ARBA00006730"/>
    </source>
</evidence>
<dbReference type="AlphaFoldDB" id="A0A5C6API0"/>
<dbReference type="Gene3D" id="3.40.50.720">
    <property type="entry name" value="NAD(P)-binding Rossmann-like Domain"/>
    <property type="match status" value="1"/>
</dbReference>
<evidence type="ECO:0000259" key="9">
    <source>
        <dbReference type="Pfam" id="PF01266"/>
    </source>
</evidence>
<dbReference type="InterPro" id="IPR023209">
    <property type="entry name" value="DAO"/>
</dbReference>
<organism evidence="10 11">
    <name type="scientific">Neorhodopirellula pilleata</name>
    <dbReference type="NCBI Taxonomy" id="2714738"/>
    <lineage>
        <taxon>Bacteria</taxon>
        <taxon>Pseudomonadati</taxon>
        <taxon>Planctomycetota</taxon>
        <taxon>Planctomycetia</taxon>
        <taxon>Pirellulales</taxon>
        <taxon>Pirellulaceae</taxon>
        <taxon>Neorhodopirellula</taxon>
    </lineage>
</organism>
<evidence type="ECO:0000256" key="8">
    <source>
        <dbReference type="ARBA" id="ARBA00049547"/>
    </source>
</evidence>
<proteinExistence type="inferred from homology"/>
<accession>A0A5C6API0</accession>
<protein>
    <recommendedName>
        <fullName evidence="7">D-amino-acid oxidase</fullName>
        <ecNumber evidence="6">1.4.3.3</ecNumber>
    </recommendedName>
</protein>
<reference evidence="10 11" key="1">
    <citation type="submission" date="2019-02" db="EMBL/GenBank/DDBJ databases">
        <title>Deep-cultivation of Planctomycetes and their phenomic and genomic characterization uncovers novel biology.</title>
        <authorList>
            <person name="Wiegand S."/>
            <person name="Jogler M."/>
            <person name="Boedeker C."/>
            <person name="Pinto D."/>
            <person name="Vollmers J."/>
            <person name="Rivas-Marin E."/>
            <person name="Kohn T."/>
            <person name="Peeters S.H."/>
            <person name="Heuer A."/>
            <person name="Rast P."/>
            <person name="Oberbeckmann S."/>
            <person name="Bunk B."/>
            <person name="Jeske O."/>
            <person name="Meyerdierks A."/>
            <person name="Storesund J.E."/>
            <person name="Kallscheuer N."/>
            <person name="Luecker S."/>
            <person name="Lage O.M."/>
            <person name="Pohl T."/>
            <person name="Merkel B.J."/>
            <person name="Hornburger P."/>
            <person name="Mueller R.-W."/>
            <person name="Bruemmer F."/>
            <person name="Labrenz M."/>
            <person name="Spormann A.M."/>
            <person name="Op Den Camp H."/>
            <person name="Overmann J."/>
            <person name="Amann R."/>
            <person name="Jetten M.S.M."/>
            <person name="Mascher T."/>
            <person name="Medema M.H."/>
            <person name="Devos D.P."/>
            <person name="Kaster A.-K."/>
            <person name="Ovreas L."/>
            <person name="Rohde M."/>
            <person name="Galperin M.Y."/>
            <person name="Jogler C."/>
        </authorList>
    </citation>
    <scope>NUCLEOTIDE SEQUENCE [LARGE SCALE GENOMIC DNA]</scope>
    <source>
        <strain evidence="10 11">Pla100</strain>
    </source>
</reference>
<keyword evidence="11" id="KW-1185">Reference proteome</keyword>
<dbReference type="GO" id="GO:0019478">
    <property type="term" value="P:D-amino acid catabolic process"/>
    <property type="evidence" value="ECO:0007669"/>
    <property type="project" value="TreeGrafter"/>
</dbReference>
<feature type="domain" description="FAD dependent oxidoreductase" evidence="9">
    <location>
        <begin position="3"/>
        <end position="340"/>
    </location>
</feature>
<evidence type="ECO:0000256" key="1">
    <source>
        <dbReference type="ARBA" id="ARBA00001974"/>
    </source>
</evidence>
<dbReference type="Gene3D" id="3.30.9.10">
    <property type="entry name" value="D-Amino Acid Oxidase, subunit A, domain 2"/>
    <property type="match status" value="1"/>
</dbReference>
<dbReference type="SUPFAM" id="SSF51971">
    <property type="entry name" value="Nucleotide-binding domain"/>
    <property type="match status" value="1"/>
</dbReference>
<evidence type="ECO:0000313" key="10">
    <source>
        <dbReference type="EMBL" id="TWU01913.1"/>
    </source>
</evidence>